<comment type="caution">
    <text evidence="4">The sequence shown here is derived from an EMBL/GenBank/DDBJ whole genome shotgun (WGS) entry which is preliminary data.</text>
</comment>
<reference evidence="4" key="1">
    <citation type="submission" date="2020-06" db="EMBL/GenBank/DDBJ databases">
        <authorList>
            <consortium name="Plant Systems Biology data submission"/>
        </authorList>
    </citation>
    <scope>NUCLEOTIDE SEQUENCE</scope>
    <source>
        <strain evidence="4">D6</strain>
    </source>
</reference>
<evidence type="ECO:0000313" key="5">
    <source>
        <dbReference type="Proteomes" id="UP001153069"/>
    </source>
</evidence>
<evidence type="ECO:0000256" key="2">
    <source>
        <dbReference type="SAM" id="Phobius"/>
    </source>
</evidence>
<keyword evidence="2" id="KW-0812">Transmembrane</keyword>
<evidence type="ECO:0000256" key="3">
    <source>
        <dbReference type="SAM" id="SignalP"/>
    </source>
</evidence>
<organism evidence="4 5">
    <name type="scientific">Seminavis robusta</name>
    <dbReference type="NCBI Taxonomy" id="568900"/>
    <lineage>
        <taxon>Eukaryota</taxon>
        <taxon>Sar</taxon>
        <taxon>Stramenopiles</taxon>
        <taxon>Ochrophyta</taxon>
        <taxon>Bacillariophyta</taxon>
        <taxon>Bacillariophyceae</taxon>
        <taxon>Bacillariophycidae</taxon>
        <taxon>Naviculales</taxon>
        <taxon>Naviculaceae</taxon>
        <taxon>Seminavis</taxon>
    </lineage>
</organism>
<feature type="compositionally biased region" description="Polar residues" evidence="1">
    <location>
        <begin position="411"/>
        <end position="420"/>
    </location>
</feature>
<evidence type="ECO:0000256" key="1">
    <source>
        <dbReference type="SAM" id="MobiDB-lite"/>
    </source>
</evidence>
<name>A0A9N8EFY5_9STRA</name>
<dbReference type="EMBL" id="CAICTM010000878">
    <property type="protein sequence ID" value="CAB9517760.1"/>
    <property type="molecule type" value="Genomic_DNA"/>
</dbReference>
<feature type="region of interest" description="Disordered" evidence="1">
    <location>
        <begin position="510"/>
        <end position="539"/>
    </location>
</feature>
<dbReference type="Proteomes" id="UP001153069">
    <property type="component" value="Unassembled WGS sequence"/>
</dbReference>
<sequence length="664" mass="69761">MKFLGSALAVFVASASLISPTSSWSTLSHPVRTNAIATTSKSFSASSFRLFSASAVEPTVDNISKYKVSPGLHSMEDGEEAQSKISIPAAASVFVATVGTFAMNNYNFMSIGAVGASGLTGLLAALVLPEQLAIAALCGSFAGMAKLAVIPGMWSAGILGVICAGLYTVFEKKKWLDGVGGRLGFIAQCACTLQFLVSAPQLFNAPNAAASFIGEAPKLATLLADLPTVISFTMLGALFVRYWKDAMMGTHIDIAHSHGSSFSFLGRLSNRFSLSVTRRLATSVGAVGATGLLASLLLPASVAGPAFCGAFIAKSAPKVLPTVNSLVPACIFAGIAQQALSGVMLGGWGGKLGTGALMGVLGYTLIRNHDDLLLLEENDLEGELPEETMVKAFGEATTSDTEAQPRREVPGTSSEPSMMQASDEPSILQTTQEPTVPAQQVPVVQAAAEPAMPEAQAAVDTPAPAEPSMVNRQVYTYKAANQAPVLRSSVASVDESVKMSVLMAVEGKMETDASSAGAEDHGRESEEPTEVTRTPVYSFKADNQAPVRKTSVASSDDSMEMSVLLTVEGKLEDDIATQSLPRENDSEVQENVEAAPQASYYEVRRPSYETTSNEAPRRDVPMRSFQADAPVFASEGNQREYAVPAVIPVRQEVMPSSVEIGPHL</sequence>
<feature type="transmembrane region" description="Helical" evidence="2">
    <location>
        <begin position="110"/>
        <end position="128"/>
    </location>
</feature>
<evidence type="ECO:0000313" key="4">
    <source>
        <dbReference type="EMBL" id="CAB9517760.1"/>
    </source>
</evidence>
<feature type="signal peptide" evidence="3">
    <location>
        <begin position="1"/>
        <end position="23"/>
    </location>
</feature>
<feature type="transmembrane region" description="Helical" evidence="2">
    <location>
        <begin position="182"/>
        <end position="199"/>
    </location>
</feature>
<dbReference type="AlphaFoldDB" id="A0A9N8EFY5"/>
<protein>
    <submittedName>
        <fullName evidence="4">Uncharacterized protein</fullName>
    </submittedName>
</protein>
<keyword evidence="2" id="KW-1133">Transmembrane helix</keyword>
<gene>
    <name evidence="4" type="ORF">SEMRO_879_G214840.1</name>
</gene>
<feature type="transmembrane region" description="Helical" evidence="2">
    <location>
        <begin position="148"/>
        <end position="170"/>
    </location>
</feature>
<keyword evidence="2" id="KW-0472">Membrane</keyword>
<keyword evidence="3" id="KW-0732">Signal</keyword>
<feature type="transmembrane region" description="Helical" evidence="2">
    <location>
        <begin position="280"/>
        <end position="298"/>
    </location>
</feature>
<feature type="region of interest" description="Disordered" evidence="1">
    <location>
        <begin position="395"/>
        <end position="421"/>
    </location>
</feature>
<feature type="chain" id="PRO_5040463336" evidence="3">
    <location>
        <begin position="24"/>
        <end position="664"/>
    </location>
</feature>
<accession>A0A9N8EFY5</accession>
<feature type="transmembrane region" description="Helical" evidence="2">
    <location>
        <begin position="219"/>
        <end position="240"/>
    </location>
</feature>
<keyword evidence="5" id="KW-1185">Reference proteome</keyword>
<proteinExistence type="predicted"/>